<accession>A0A316UIR3</accession>
<dbReference type="EMBL" id="KZ819679">
    <property type="protein sequence ID" value="PWN24758.1"/>
    <property type="molecule type" value="Genomic_DNA"/>
</dbReference>
<protein>
    <submittedName>
        <fullName evidence="1">Uncharacterized protein</fullName>
    </submittedName>
</protein>
<reference evidence="1 2" key="1">
    <citation type="journal article" date="2018" name="Mol. Biol. Evol.">
        <title>Broad Genomic Sampling Reveals a Smut Pathogenic Ancestry of the Fungal Clade Ustilaginomycotina.</title>
        <authorList>
            <person name="Kijpornyongpan T."/>
            <person name="Mondo S.J."/>
            <person name="Barry K."/>
            <person name="Sandor L."/>
            <person name="Lee J."/>
            <person name="Lipzen A."/>
            <person name="Pangilinan J."/>
            <person name="LaButti K."/>
            <person name="Hainaut M."/>
            <person name="Henrissat B."/>
            <person name="Grigoriev I.V."/>
            <person name="Spatafora J.W."/>
            <person name="Aime M.C."/>
        </authorList>
    </citation>
    <scope>NUCLEOTIDE SEQUENCE [LARGE SCALE GENOMIC DNA]</scope>
    <source>
        <strain evidence="1 2">MCA 5214</strain>
    </source>
</reference>
<keyword evidence="2" id="KW-1185">Reference proteome</keyword>
<dbReference type="AlphaFoldDB" id="A0A316UIR3"/>
<dbReference type="RefSeq" id="XP_025359370.1">
    <property type="nucleotide sequence ID" value="XM_025507118.1"/>
</dbReference>
<dbReference type="GeneID" id="37028941"/>
<dbReference type="Proteomes" id="UP000245884">
    <property type="component" value="Unassembled WGS sequence"/>
</dbReference>
<gene>
    <name evidence="1" type="ORF">BDZ90DRAFT_234707</name>
</gene>
<evidence type="ECO:0000313" key="2">
    <source>
        <dbReference type="Proteomes" id="UP000245884"/>
    </source>
</evidence>
<evidence type="ECO:0000313" key="1">
    <source>
        <dbReference type="EMBL" id="PWN24758.1"/>
    </source>
</evidence>
<sequence>MRPRPTKLLWSPWRHPAATATTTLFRLTSRLLHEQRDLRETKPVTIARGEGGRCWLPLQHSRVNKMILEV</sequence>
<proteinExistence type="predicted"/>
<name>A0A316UIR3_9BASI</name>
<organism evidence="1 2">
    <name type="scientific">Jaminaea rosea</name>
    <dbReference type="NCBI Taxonomy" id="1569628"/>
    <lineage>
        <taxon>Eukaryota</taxon>
        <taxon>Fungi</taxon>
        <taxon>Dikarya</taxon>
        <taxon>Basidiomycota</taxon>
        <taxon>Ustilaginomycotina</taxon>
        <taxon>Exobasidiomycetes</taxon>
        <taxon>Microstromatales</taxon>
        <taxon>Microstromatales incertae sedis</taxon>
        <taxon>Jaminaea</taxon>
    </lineage>
</organism>